<feature type="binding site" evidence="14">
    <location>
        <position position="101"/>
    </location>
    <ligand>
        <name>Ca(2+)</name>
        <dbReference type="ChEBI" id="CHEBI:29108"/>
        <label>1</label>
    </ligand>
</feature>
<dbReference type="CDD" id="cd00693">
    <property type="entry name" value="secretory_peroxidase"/>
    <property type="match status" value="1"/>
</dbReference>
<feature type="non-terminal residue" evidence="19">
    <location>
        <position position="1"/>
    </location>
</feature>
<keyword evidence="7 14" id="KW-0479">Metal-binding</keyword>
<dbReference type="AlphaFoldDB" id="A0A371E3I3"/>
<comment type="catalytic activity">
    <reaction evidence="1 17">
        <text>2 a phenolic donor + H2O2 = 2 a phenolic radical donor + 2 H2O</text>
        <dbReference type="Rhea" id="RHEA:56136"/>
        <dbReference type="ChEBI" id="CHEBI:15377"/>
        <dbReference type="ChEBI" id="CHEBI:16240"/>
        <dbReference type="ChEBI" id="CHEBI:139520"/>
        <dbReference type="ChEBI" id="CHEBI:139521"/>
        <dbReference type="EC" id="1.11.1.7"/>
    </reaction>
</comment>
<evidence type="ECO:0000256" key="16">
    <source>
        <dbReference type="PIRSR" id="PIRSR600823-5"/>
    </source>
</evidence>
<dbReference type="Gene3D" id="1.10.520.10">
    <property type="match status" value="1"/>
</dbReference>
<dbReference type="EMBL" id="QJKJ01016762">
    <property type="protein sequence ID" value="RDX60575.1"/>
    <property type="molecule type" value="Genomic_DNA"/>
</dbReference>
<keyword evidence="11 16" id="KW-1015">Disulfide bond</keyword>
<evidence type="ECO:0000256" key="4">
    <source>
        <dbReference type="ARBA" id="ARBA00012313"/>
    </source>
</evidence>
<feature type="active site" description="Proton acceptor" evidence="12">
    <location>
        <position position="100"/>
    </location>
</feature>
<dbReference type="PRINTS" id="PR00458">
    <property type="entry name" value="PEROXIDASE"/>
</dbReference>
<evidence type="ECO:0000256" key="6">
    <source>
        <dbReference type="ARBA" id="ARBA00022617"/>
    </source>
</evidence>
<sequence>PYPPLSKAIVHEINLHFNLFCPFLAYYEMEGSGLPNKDFLLKFLFLFVAVVNSVVHGQGTCVGFYSSTCPRAESIVTSTVESYVRSDPTLAGPLLRLHFHDCFVRGCDASVLIDGYGTERRALPNINLRGFEVIDDAKAQIEAVCPGVVSCADILALAARDVVVLSGGLSWQVPTGRKDGRVSIGTETRTLPGPNDTVALQKKKFSDKGLNTQDLVILAGGHTIGRSACQFFSDRIYNPNGTDPSIDPSFVPYLRQICPENQPKKRVALDTNSQFKFDTSYLAT</sequence>
<feature type="binding site" evidence="14">
    <location>
        <position position="223"/>
    </location>
    <ligand>
        <name>Ca(2+)</name>
        <dbReference type="ChEBI" id="CHEBI:29108"/>
        <label>2</label>
    </ligand>
</feature>
<feature type="binding site" evidence="14">
    <location>
        <position position="106"/>
    </location>
    <ligand>
        <name>Ca(2+)</name>
        <dbReference type="ChEBI" id="CHEBI:29108"/>
        <label>1</label>
    </ligand>
</feature>
<feature type="binding site" evidence="14">
    <location>
        <position position="119"/>
    </location>
    <ligand>
        <name>Ca(2+)</name>
        <dbReference type="ChEBI" id="CHEBI:29108"/>
        <label>1</label>
    </ligand>
</feature>
<dbReference type="GO" id="GO:0140825">
    <property type="term" value="F:lactoperoxidase activity"/>
    <property type="evidence" value="ECO:0007669"/>
    <property type="project" value="UniProtKB-EC"/>
</dbReference>
<dbReference type="OrthoDB" id="2113341at2759"/>
<dbReference type="EC" id="1.11.1.7" evidence="4 17"/>
<evidence type="ECO:0000256" key="5">
    <source>
        <dbReference type="ARBA" id="ARBA00022559"/>
    </source>
</evidence>
<comment type="function">
    <text evidence="2">Removal of H(2)O(2), oxidation of toxic reductants, biosynthesis and degradation of lignin, suberization, auxin catabolism, response to environmental stresses such as wounding, pathogen attack and oxidative stress. These functions might be dependent on each isozyme/isoform in each plant tissue.</text>
</comment>
<evidence type="ECO:0000256" key="7">
    <source>
        <dbReference type="ARBA" id="ARBA00022723"/>
    </source>
</evidence>
<feature type="binding site" description="axial binding residue" evidence="14">
    <location>
        <position position="222"/>
    </location>
    <ligand>
        <name>heme b</name>
        <dbReference type="ChEBI" id="CHEBI:60344"/>
    </ligand>
    <ligandPart>
        <name>Fe</name>
        <dbReference type="ChEBI" id="CHEBI:18248"/>
    </ligandPart>
</feature>
<proteinExistence type="inferred from homology"/>
<evidence type="ECO:0000313" key="19">
    <source>
        <dbReference type="EMBL" id="RDX60575.1"/>
    </source>
</evidence>
<dbReference type="GO" id="GO:0020037">
    <property type="term" value="F:heme binding"/>
    <property type="evidence" value="ECO:0007669"/>
    <property type="project" value="UniProtKB-UniRule"/>
</dbReference>
<feature type="disulfide bond" evidence="16">
    <location>
        <begin position="229"/>
        <end position="258"/>
    </location>
</feature>
<keyword evidence="9 17" id="KW-0560">Oxidoreductase</keyword>
<evidence type="ECO:0000256" key="3">
    <source>
        <dbReference type="ARBA" id="ARBA00006873"/>
    </source>
</evidence>
<feature type="binding site" evidence="14">
    <location>
        <position position="270"/>
    </location>
    <ligand>
        <name>Ca(2+)</name>
        <dbReference type="ChEBI" id="CHEBI:29108"/>
        <label>2</label>
    </ligand>
</feature>
<evidence type="ECO:0000256" key="10">
    <source>
        <dbReference type="ARBA" id="ARBA00023004"/>
    </source>
</evidence>
<comment type="similarity">
    <text evidence="3">Belongs to the peroxidase family. Ascorbate peroxidase subfamily.</text>
</comment>
<feature type="disulfide bond" evidence="16">
    <location>
        <begin position="69"/>
        <end position="145"/>
    </location>
</feature>
<evidence type="ECO:0000256" key="11">
    <source>
        <dbReference type="ARBA" id="ARBA00023157"/>
    </source>
</evidence>
<dbReference type="InterPro" id="IPR010255">
    <property type="entry name" value="Haem_peroxidase_sf"/>
</dbReference>
<feature type="binding site" evidence="14">
    <location>
        <position position="110"/>
    </location>
    <ligand>
        <name>Ca(2+)</name>
        <dbReference type="ChEBI" id="CHEBI:29108"/>
        <label>1</label>
    </ligand>
</feature>
<keyword evidence="5 17" id="KW-0575">Peroxidase</keyword>
<dbReference type="PROSITE" id="PS50873">
    <property type="entry name" value="PEROXIDASE_4"/>
    <property type="match status" value="1"/>
</dbReference>
<evidence type="ECO:0000256" key="12">
    <source>
        <dbReference type="PIRSR" id="PIRSR600823-1"/>
    </source>
</evidence>
<dbReference type="PROSITE" id="PS00436">
    <property type="entry name" value="PEROXIDASE_2"/>
    <property type="match status" value="1"/>
</dbReference>
<dbReference type="InterPro" id="IPR002016">
    <property type="entry name" value="Haem_peroxidase"/>
</dbReference>
<keyword evidence="17" id="KW-0964">Secreted</keyword>
<feature type="domain" description="Plant heme peroxidase family profile" evidence="18">
    <location>
        <begin position="59"/>
        <end position="284"/>
    </location>
</feature>
<evidence type="ECO:0000256" key="9">
    <source>
        <dbReference type="ARBA" id="ARBA00023002"/>
    </source>
</evidence>
<dbReference type="InterPro" id="IPR033905">
    <property type="entry name" value="Secretory_peroxidase"/>
</dbReference>
<dbReference type="GO" id="GO:0006979">
    <property type="term" value="P:response to oxidative stress"/>
    <property type="evidence" value="ECO:0007669"/>
    <property type="project" value="UniProtKB-UniRule"/>
</dbReference>
<keyword evidence="10 14" id="KW-0408">Iron</keyword>
<comment type="similarity">
    <text evidence="17">Belongs to the peroxidase family. Classical plant (class III) peroxidase subfamily.</text>
</comment>
<comment type="cofactor">
    <cofactor evidence="14 17">
        <name>heme b</name>
        <dbReference type="ChEBI" id="CHEBI:60344"/>
    </cofactor>
    <text evidence="14 17">Binds 1 heme b (iron(II)-protoporphyrin IX) group per subunit.</text>
</comment>
<evidence type="ECO:0000259" key="18">
    <source>
        <dbReference type="PROSITE" id="PS50873"/>
    </source>
</evidence>
<name>A0A371E3I3_MUCPR</name>
<feature type="disulfide bond" evidence="16">
    <location>
        <begin position="102"/>
        <end position="107"/>
    </location>
</feature>
<keyword evidence="17" id="KW-0376">Hydrogen peroxide</keyword>
<dbReference type="InterPro" id="IPR019793">
    <property type="entry name" value="Peroxidases_heam-ligand_BS"/>
</dbReference>
<gene>
    <name evidence="19" type="primary">PNC2</name>
    <name evidence="19" type="ORF">CR513_61270</name>
</gene>
<keyword evidence="20" id="KW-1185">Reference proteome</keyword>
<comment type="cofactor">
    <cofactor evidence="14 17">
        <name>Ca(2+)</name>
        <dbReference type="ChEBI" id="CHEBI:29108"/>
    </cofactor>
    <text evidence="14 17">Binds 2 calcium ions per subunit.</text>
</comment>
<organism evidence="19 20">
    <name type="scientific">Mucuna pruriens</name>
    <name type="common">Velvet bean</name>
    <name type="synonym">Dolichos pruriens</name>
    <dbReference type="NCBI Taxonomy" id="157652"/>
    <lineage>
        <taxon>Eukaryota</taxon>
        <taxon>Viridiplantae</taxon>
        <taxon>Streptophyta</taxon>
        <taxon>Embryophyta</taxon>
        <taxon>Tracheophyta</taxon>
        <taxon>Spermatophyta</taxon>
        <taxon>Magnoliopsida</taxon>
        <taxon>eudicotyledons</taxon>
        <taxon>Gunneridae</taxon>
        <taxon>Pentapetalae</taxon>
        <taxon>rosids</taxon>
        <taxon>fabids</taxon>
        <taxon>Fabales</taxon>
        <taxon>Fabaceae</taxon>
        <taxon>Papilionoideae</taxon>
        <taxon>50 kb inversion clade</taxon>
        <taxon>NPAAA clade</taxon>
        <taxon>indigoferoid/millettioid clade</taxon>
        <taxon>Phaseoleae</taxon>
        <taxon>Mucuna</taxon>
    </lineage>
</organism>
<evidence type="ECO:0000313" key="20">
    <source>
        <dbReference type="Proteomes" id="UP000257109"/>
    </source>
</evidence>
<dbReference type="PRINTS" id="PR00461">
    <property type="entry name" value="PLPEROXIDASE"/>
</dbReference>
<feature type="binding site" evidence="13">
    <location>
        <position position="192"/>
    </location>
    <ligand>
        <name>substrate</name>
    </ligand>
</feature>
<dbReference type="GO" id="GO:0042744">
    <property type="term" value="P:hydrogen peroxide catabolic process"/>
    <property type="evidence" value="ECO:0007669"/>
    <property type="project" value="UniProtKB-KW"/>
</dbReference>
<dbReference type="GO" id="GO:0046872">
    <property type="term" value="F:metal ion binding"/>
    <property type="evidence" value="ECO:0007669"/>
    <property type="project" value="UniProtKB-UniRule"/>
</dbReference>
<dbReference type="STRING" id="157652.A0A371E3I3"/>
<comment type="caution">
    <text evidence="19">The sequence shown here is derived from an EMBL/GenBank/DDBJ whole genome shotgun (WGS) entry which is preliminary data.</text>
</comment>
<evidence type="ECO:0000256" key="8">
    <source>
        <dbReference type="ARBA" id="ARBA00022837"/>
    </source>
</evidence>
<evidence type="ECO:0000256" key="17">
    <source>
        <dbReference type="RuleBase" id="RU362060"/>
    </source>
</evidence>
<feature type="binding site" evidence="14">
    <location>
        <position position="278"/>
    </location>
    <ligand>
        <name>Ca(2+)</name>
        <dbReference type="ChEBI" id="CHEBI:29108"/>
        <label>2</label>
    </ligand>
</feature>
<protein>
    <recommendedName>
        <fullName evidence="4 17">Peroxidase</fullName>
        <ecNumber evidence="4 17">1.11.1.7</ecNumber>
    </recommendedName>
</protein>
<keyword evidence="6 17" id="KW-0349">Heme</keyword>
<evidence type="ECO:0000256" key="13">
    <source>
        <dbReference type="PIRSR" id="PIRSR600823-2"/>
    </source>
</evidence>
<dbReference type="PROSITE" id="PS00435">
    <property type="entry name" value="PEROXIDASE_1"/>
    <property type="match status" value="1"/>
</dbReference>
<evidence type="ECO:0000256" key="2">
    <source>
        <dbReference type="ARBA" id="ARBA00002322"/>
    </source>
</evidence>
<accession>A0A371E3I3</accession>
<evidence type="ECO:0000256" key="1">
    <source>
        <dbReference type="ARBA" id="ARBA00000189"/>
    </source>
</evidence>
<keyword evidence="8 14" id="KW-0106">Calcium</keyword>
<reference evidence="19" key="1">
    <citation type="submission" date="2018-05" db="EMBL/GenBank/DDBJ databases">
        <title>Draft genome of Mucuna pruriens seed.</title>
        <authorList>
            <person name="Nnadi N.E."/>
            <person name="Vos R."/>
            <person name="Hasami M.H."/>
            <person name="Devisetty U.K."/>
            <person name="Aguiy J.C."/>
        </authorList>
    </citation>
    <scope>NUCLEOTIDE SEQUENCE [LARGE SCALE GENOMIC DNA]</scope>
    <source>
        <strain evidence="19">JCA_2017</strain>
    </source>
</reference>
<evidence type="ECO:0000256" key="15">
    <source>
        <dbReference type="PIRSR" id="PIRSR600823-4"/>
    </source>
</evidence>
<comment type="subcellular location">
    <subcellularLocation>
        <location evidence="17">Secreted</location>
    </subcellularLocation>
</comment>
<dbReference type="InterPro" id="IPR000823">
    <property type="entry name" value="Peroxidase_pln"/>
</dbReference>
<dbReference type="SUPFAM" id="SSF48113">
    <property type="entry name" value="Heme-dependent peroxidases"/>
    <property type="match status" value="1"/>
</dbReference>
<dbReference type="Pfam" id="PF00141">
    <property type="entry name" value="peroxidase"/>
    <property type="match status" value="1"/>
</dbReference>
<dbReference type="InterPro" id="IPR019794">
    <property type="entry name" value="Peroxidases_AS"/>
</dbReference>
<dbReference type="GO" id="GO:0005576">
    <property type="term" value="C:extracellular region"/>
    <property type="evidence" value="ECO:0007669"/>
    <property type="project" value="UniProtKB-SubCell"/>
</dbReference>
<evidence type="ECO:0000256" key="14">
    <source>
        <dbReference type="PIRSR" id="PIRSR600823-3"/>
    </source>
</evidence>
<feature type="site" description="Transition state stabilizer" evidence="15">
    <location>
        <position position="96"/>
    </location>
</feature>
<feature type="binding site" evidence="14">
    <location>
        <position position="108"/>
    </location>
    <ligand>
        <name>Ca(2+)</name>
        <dbReference type="ChEBI" id="CHEBI:29108"/>
        <label>1</label>
    </ligand>
</feature>
<dbReference type="Proteomes" id="UP000257109">
    <property type="component" value="Unassembled WGS sequence"/>
</dbReference>
<dbReference type="PANTHER" id="PTHR31235">
    <property type="entry name" value="PEROXIDASE 25-RELATED"/>
    <property type="match status" value="1"/>
</dbReference>
<dbReference type="FunFam" id="1.10.520.10:FF:000001">
    <property type="entry name" value="Peroxidase"/>
    <property type="match status" value="1"/>
</dbReference>
<feature type="binding site" evidence="14">
    <location>
        <position position="104"/>
    </location>
    <ligand>
        <name>Ca(2+)</name>
        <dbReference type="ChEBI" id="CHEBI:29108"/>
        <label>1</label>
    </ligand>
</feature>